<protein>
    <submittedName>
        <fullName evidence="1">Uncharacterized protein</fullName>
    </submittedName>
</protein>
<proteinExistence type="predicted"/>
<gene>
    <name evidence="1" type="ORF">DUPY_43880</name>
</gene>
<dbReference type="Proteomes" id="UP000175989">
    <property type="component" value="Unassembled WGS sequence"/>
</dbReference>
<comment type="caution">
    <text evidence="1">The sequence shown here is derived from an EMBL/GenBank/DDBJ whole genome shotgun (WGS) entry which is preliminary data.</text>
</comment>
<evidence type="ECO:0000313" key="1">
    <source>
        <dbReference type="EMBL" id="OEZ95006.1"/>
    </source>
</evidence>
<evidence type="ECO:0000313" key="2">
    <source>
        <dbReference type="Proteomes" id="UP000175989"/>
    </source>
</evidence>
<dbReference type="EMBL" id="LROM01000127">
    <property type="protein sequence ID" value="OEZ95006.1"/>
    <property type="molecule type" value="Genomic_DNA"/>
</dbReference>
<organism evidence="1 2">
    <name type="scientific">Duganella phyllosphaerae</name>
    <dbReference type="NCBI Taxonomy" id="762836"/>
    <lineage>
        <taxon>Bacteria</taxon>
        <taxon>Pseudomonadati</taxon>
        <taxon>Pseudomonadota</taxon>
        <taxon>Betaproteobacteria</taxon>
        <taxon>Burkholderiales</taxon>
        <taxon>Oxalobacteraceae</taxon>
        <taxon>Telluria group</taxon>
        <taxon>Duganella</taxon>
    </lineage>
</organism>
<name>A0A1E7WCI1_9BURK</name>
<dbReference type="AlphaFoldDB" id="A0A1E7WCI1"/>
<reference evidence="2" key="1">
    <citation type="journal article" date="2016" name="Front. Microbiol.">
        <title>Molecular Keys to the Janthinobacterium and Duganella spp. Interaction with the Plant Pathogen Fusarium graminearum.</title>
        <authorList>
            <person name="Haack F.S."/>
            <person name="Poehlein A."/>
            <person name="Kroger C."/>
            <person name="Voigt C.A."/>
            <person name="Piepenbring M."/>
            <person name="Bode H.B."/>
            <person name="Daniel R."/>
            <person name="Schafer W."/>
            <person name="Streit W.R."/>
        </authorList>
    </citation>
    <scope>NUCLEOTIDE SEQUENCE [LARGE SCALE GENOMIC DNA]</scope>
    <source>
        <strain evidence="2">T54</strain>
    </source>
</reference>
<keyword evidence="2" id="KW-1185">Reference proteome</keyword>
<accession>A0A1E7WCI1</accession>
<sequence>MVLLPASVTPARLQALLPALELAVVQVMPLLNETSTCSSAPRPAVSVPLTVCWAVRVTRSVLLAPLSDENTTAPPVVAGALVSSL</sequence>